<dbReference type="Proteomes" id="UP000050272">
    <property type="component" value="Unassembled WGS sequence"/>
</dbReference>
<dbReference type="EMBL" id="LGYN01000006">
    <property type="protein sequence ID" value="KPN14984.1"/>
    <property type="molecule type" value="Genomic_DNA"/>
</dbReference>
<gene>
    <name evidence="1" type="ORF">AKG37_17435</name>
    <name evidence="2" type="ORF">KCQ59_06025</name>
</gene>
<keyword evidence="3" id="KW-1185">Reference proteome</keyword>
<evidence type="ECO:0000313" key="4">
    <source>
        <dbReference type="Proteomes" id="UP000676804"/>
    </source>
</evidence>
<dbReference type="EMBL" id="JAGQFH010000006">
    <property type="protein sequence ID" value="MBR8689337.1"/>
    <property type="molecule type" value="Genomic_DNA"/>
</dbReference>
<name>A0ABD4QJ23_9BACI</name>
<dbReference type="Proteomes" id="UP000676804">
    <property type="component" value="Unassembled WGS sequence"/>
</dbReference>
<proteinExistence type="predicted"/>
<evidence type="ECO:0000313" key="3">
    <source>
        <dbReference type="Proteomes" id="UP000050272"/>
    </source>
</evidence>
<evidence type="ECO:0000313" key="1">
    <source>
        <dbReference type="EMBL" id="KPN14984.1"/>
    </source>
</evidence>
<dbReference type="AlphaFoldDB" id="A0ABD4QJ23"/>
<protein>
    <submittedName>
        <fullName evidence="2">Rhs-associated protein</fullName>
    </submittedName>
</protein>
<evidence type="ECO:0000313" key="2">
    <source>
        <dbReference type="EMBL" id="MBR8689337.1"/>
    </source>
</evidence>
<reference evidence="2 4" key="2">
    <citation type="submission" date="2021-04" db="EMBL/GenBank/DDBJ databases">
        <title>Isolation of newly marine bacteria for enzymatic activity.</title>
        <authorList>
            <person name="Hadi W.A.M."/>
            <person name="Nair A.J.J."/>
            <person name="Edwin B.T."/>
        </authorList>
    </citation>
    <scope>NUCLEOTIDE SEQUENCE [LARGE SCALE GENOMIC DNA]</scope>
    <source>
        <strain evidence="2 4">B28A</strain>
    </source>
</reference>
<reference evidence="1 3" key="1">
    <citation type="submission" date="2015-07" db="EMBL/GenBank/DDBJ databases">
        <title>Bacillus zhangzhouensis sp. nov. and Bacillus nanhaiticus sp. nov.</title>
        <authorList>
            <person name="Liu Y."/>
            <person name="Lai Q."/>
            <person name="Shao Z."/>
        </authorList>
    </citation>
    <scope>NUCLEOTIDE SEQUENCE [LARGE SCALE GENOMIC DNA]</scope>
    <source>
        <strain evidence="1 3">NH7I_1</strain>
    </source>
</reference>
<organism evidence="2 4">
    <name type="scientific">Bacillus australimaris</name>
    <dbReference type="NCBI Taxonomy" id="1326968"/>
    <lineage>
        <taxon>Bacteria</taxon>
        <taxon>Bacillati</taxon>
        <taxon>Bacillota</taxon>
        <taxon>Bacilli</taxon>
        <taxon>Bacillales</taxon>
        <taxon>Bacillaceae</taxon>
        <taxon>Bacillus</taxon>
    </lineage>
</organism>
<accession>A0ABD4QJ23</accession>
<comment type="caution">
    <text evidence="2">The sequence shown here is derived from an EMBL/GenBank/DDBJ whole genome shotgun (WGS) entry which is preliminary data.</text>
</comment>
<sequence length="148" mass="17623">MNSYDEDLIKDLELKDLLKSVKVHKNPEIYLDVIEQKFEFAGSKIDWLQTNKHHSKSSNNESLLPDALLFITELKEKYLDNDLQVIYIGDNLTEFGYQFELKHLEELLVYFLDIPQHHYFISLEGDWCICISYENYLDFGFSLNKEEF</sequence>
<dbReference type="RefSeq" id="WP_060697972.1">
    <property type="nucleotide sequence ID" value="NZ_JAGQFH010000006.1"/>
</dbReference>